<evidence type="ECO:0000256" key="1">
    <source>
        <dbReference type="SAM" id="SignalP"/>
    </source>
</evidence>
<evidence type="ECO:0008006" key="4">
    <source>
        <dbReference type="Google" id="ProtNLM"/>
    </source>
</evidence>
<dbReference type="EMBL" id="CP024965">
    <property type="protein sequence ID" value="ATZ18636.1"/>
    <property type="molecule type" value="Genomic_DNA"/>
</dbReference>
<dbReference type="AlphaFoldDB" id="A0A2K8NYL4"/>
<feature type="chain" id="PRO_5014933780" description="Lipoprotein" evidence="1">
    <location>
        <begin position="19"/>
        <end position="984"/>
    </location>
</feature>
<keyword evidence="3" id="KW-1185">Reference proteome</keyword>
<gene>
    <name evidence="2" type="ORF">ESOMN_v1c02520</name>
</gene>
<keyword evidence="1" id="KW-0732">Signal</keyword>
<dbReference type="NCBIfam" id="NF038029">
    <property type="entry name" value="LP_plasma"/>
    <property type="match status" value="1"/>
</dbReference>
<evidence type="ECO:0000313" key="3">
    <source>
        <dbReference type="Proteomes" id="UP000232230"/>
    </source>
</evidence>
<sequence>MKKLLTLLGAISITASSAALVVSCGSKEEDKSEGSTFIDNKGNIKFNSEDLLNWYISLNGFGDHIKIVKSFYQIFAVAVMQESKKDDSKLFNAIFNKENNYYALNSNKDSKNNMKKIISDLLGDMDSTETYTVYGAAINSFKKKEKEVDNREKLVDELAKQFPNVDKNYDALRKAYINNLVLTDPKTGAYAQLSNLLIKKSQTNIADMTSNTELNRNTLLEQLMEKWQNVKTSELANKIVEEKDNNKELLINLFNATGGFNNITENTQSQTRFDSQNKKIWNIYDIKWADESSISTLTVNNAKELLKRIVPAFGTANVDEKTLKEAIYINNVYNLASPSQWNTVLFDGKELNSQNSYFDLVASYPTKADDLNLNTNTDSELYGFLSNSQRFVVDSFFQNQKPLAITEVVFNKGTGDLAKEINGEAFFDKTTTTDAKQFTGLMDFLNNYVTGAKTIEGTSQSPFDTIFANQNKANNGKIFVKNNEAWNTDSSNYYTTKNDSELLTLSDSSHSKITKYSVYDFLQTQGNIEEFDIADNAIEVESRDDLEDPEKGAFLPDNATAIANVIKSLPDENQQSEAWAKLGQALGLIKSLNRKVNQDGTGEFSTSDKQSDNKVYKVLNKELGIIAFMDTDGLHITKISGFDILKGSELLSAQKTVDFENDKVGYLKDAQTLQKINNYAKGQTNGDYRYIFGDYKGAFKPNSVSSSQLNKTKNKAANDTTKEESMEFISADRIEDIKKLGLDYSRINSSISNKYEQYLVNNSIGTNIKDSNSTIDTIAKYNIIDAAFNYATAKDSSTTELSLGASWMFDYFVSITGQQQIDQVIEWLIEFDETNSLSKKFKQDLTNKINYLTSLTIMKGQNDFKDGWDEWNKSIDDSKLESGFGGKNKDLPLSKLDYNTKSEQENSVDEAKLSITKEELTSHIDKLIQLQWFDPFKTSSVSRNKYATQANDLIEWKFTKSLINDFVKTQTTYDLNNRKIGGKK</sequence>
<name>A0A2K8NYL4_9MOLU</name>
<evidence type="ECO:0000313" key="2">
    <source>
        <dbReference type="EMBL" id="ATZ18636.1"/>
    </source>
</evidence>
<proteinExistence type="predicted"/>
<feature type="signal peptide" evidence="1">
    <location>
        <begin position="1"/>
        <end position="18"/>
    </location>
</feature>
<dbReference type="PROSITE" id="PS51257">
    <property type="entry name" value="PROKAR_LIPOPROTEIN"/>
    <property type="match status" value="1"/>
</dbReference>
<dbReference type="KEGG" id="esx:ESOMN_v1c02520"/>
<protein>
    <recommendedName>
        <fullName evidence="4">Lipoprotein</fullName>
    </recommendedName>
</protein>
<organism evidence="2 3">
    <name type="scientific">Williamsoniiplasma somnilux</name>
    <dbReference type="NCBI Taxonomy" id="215578"/>
    <lineage>
        <taxon>Bacteria</taxon>
        <taxon>Bacillati</taxon>
        <taxon>Mycoplasmatota</taxon>
        <taxon>Mollicutes</taxon>
        <taxon>Entomoplasmatales</taxon>
        <taxon>Williamsoniiplasma</taxon>
    </lineage>
</organism>
<accession>A0A2K8NYL4</accession>
<dbReference type="Proteomes" id="UP000232230">
    <property type="component" value="Chromosome"/>
</dbReference>
<dbReference type="RefSeq" id="WP_024863867.1">
    <property type="nucleotide sequence ID" value="NZ_CP024965.1"/>
</dbReference>
<dbReference type="InterPro" id="IPR054816">
    <property type="entry name" value="Lipoprotein_mollicutes-type_CS"/>
</dbReference>
<dbReference type="NCBIfam" id="NF045726">
    <property type="entry name" value="XXplasma_LP"/>
    <property type="match status" value="1"/>
</dbReference>
<reference evidence="2 3" key="1">
    <citation type="submission" date="2017-11" db="EMBL/GenBank/DDBJ databases">
        <title>Genome sequence of Entomoplasma somnilux PYAN-1 (ATCC 49194).</title>
        <authorList>
            <person name="Lo W.-S."/>
            <person name="Gasparich G.E."/>
            <person name="Kuo C.-H."/>
        </authorList>
    </citation>
    <scope>NUCLEOTIDE SEQUENCE [LARGE SCALE GENOMIC DNA]</scope>
    <source>
        <strain evidence="2 3">PYAN-1</strain>
    </source>
</reference>